<protein>
    <recommendedName>
        <fullName evidence="14">Probable dual-specificity RNA methyltransferase RlmN</fullName>
        <ecNumber evidence="14">2.1.1.192</ecNumber>
    </recommendedName>
    <alternativeName>
        <fullName evidence="14">23S rRNA (adenine(2503)-C(2))-methyltransferase</fullName>
    </alternativeName>
    <alternativeName>
        <fullName evidence="14">23S rRNA m2A2503 methyltransferase</fullName>
    </alternativeName>
    <alternativeName>
        <fullName evidence="14">Ribosomal RNA large subunit methyltransferase N</fullName>
    </alternativeName>
    <alternativeName>
        <fullName evidence="14">tRNA (adenine(37)-C(2))-methyltransferase</fullName>
    </alternativeName>
    <alternativeName>
        <fullName evidence="14">tRNA m2A37 methyltransferase</fullName>
    </alternativeName>
</protein>
<evidence type="ECO:0000256" key="3">
    <source>
        <dbReference type="ARBA" id="ARBA00022485"/>
    </source>
</evidence>
<dbReference type="GO" id="GO:0019843">
    <property type="term" value="F:rRNA binding"/>
    <property type="evidence" value="ECO:0007669"/>
    <property type="project" value="UniProtKB-UniRule"/>
</dbReference>
<evidence type="ECO:0000256" key="10">
    <source>
        <dbReference type="ARBA" id="ARBA00022723"/>
    </source>
</evidence>
<evidence type="ECO:0000256" key="7">
    <source>
        <dbReference type="ARBA" id="ARBA00022679"/>
    </source>
</evidence>
<feature type="binding site" evidence="14">
    <location>
        <begin position="165"/>
        <end position="166"/>
    </location>
    <ligand>
        <name>S-adenosyl-L-methionine</name>
        <dbReference type="ChEBI" id="CHEBI:59789"/>
    </ligand>
</feature>
<dbReference type="InterPro" id="IPR013785">
    <property type="entry name" value="Aldolase_TIM"/>
</dbReference>
<evidence type="ECO:0000256" key="14">
    <source>
        <dbReference type="HAMAP-Rule" id="MF_01849"/>
    </source>
</evidence>
<comment type="similarity">
    <text evidence="2 14">Belongs to the radical SAM superfamily. RlmN family.</text>
</comment>
<dbReference type="SUPFAM" id="SSF102114">
    <property type="entry name" value="Radical SAM enzymes"/>
    <property type="match status" value="1"/>
</dbReference>
<feature type="binding site" evidence="14">
    <location>
        <position position="296"/>
    </location>
    <ligand>
        <name>S-adenosyl-L-methionine</name>
        <dbReference type="ChEBI" id="CHEBI:59789"/>
    </ligand>
</feature>
<dbReference type="GO" id="GO:0070040">
    <property type="term" value="F:rRNA (adenine(2503)-C2-)-methyltransferase activity"/>
    <property type="evidence" value="ECO:0007669"/>
    <property type="project" value="UniProtKB-UniRule"/>
</dbReference>
<dbReference type="SFLD" id="SFLDG01062">
    <property type="entry name" value="methyltransferase_(Class_A)"/>
    <property type="match status" value="1"/>
</dbReference>
<comment type="caution">
    <text evidence="14">Lacks conserved residue(s) required for the propagation of feature annotation.</text>
</comment>
<dbReference type="Pfam" id="PF21016">
    <property type="entry name" value="RlmN_N"/>
    <property type="match status" value="1"/>
</dbReference>
<dbReference type="Proteomes" id="UP001302719">
    <property type="component" value="Chromosome"/>
</dbReference>
<name>A0AA96GGY5_9BACT</name>
<feature type="binding site" evidence="14">
    <location>
        <position position="198"/>
    </location>
    <ligand>
        <name>S-adenosyl-L-methionine</name>
        <dbReference type="ChEBI" id="CHEBI:59789"/>
    </ligand>
</feature>
<dbReference type="KEGG" id="nall:PP769_01810"/>
<keyword evidence="8 14" id="KW-0949">S-adenosyl-L-methionine</keyword>
<feature type="domain" description="Radical SAM core" evidence="15">
    <location>
        <begin position="102"/>
        <end position="334"/>
    </location>
</feature>
<proteinExistence type="inferred from homology"/>
<evidence type="ECO:0000259" key="15">
    <source>
        <dbReference type="PROSITE" id="PS51918"/>
    </source>
</evidence>
<dbReference type="CDD" id="cd01335">
    <property type="entry name" value="Radical_SAM"/>
    <property type="match status" value="1"/>
</dbReference>
<dbReference type="PANTHER" id="PTHR30544:SF5">
    <property type="entry name" value="RADICAL SAM CORE DOMAIN-CONTAINING PROTEIN"/>
    <property type="match status" value="1"/>
</dbReference>
<keyword evidence="10 14" id="KW-0479">Metal-binding</keyword>
<dbReference type="SFLD" id="SFLDS00029">
    <property type="entry name" value="Radical_SAM"/>
    <property type="match status" value="1"/>
</dbReference>
<comment type="catalytic activity">
    <reaction evidence="14">
        <text>adenosine(37) in tRNA + 2 reduced [2Fe-2S]-[ferredoxin] + 2 S-adenosyl-L-methionine = 2-methyladenosine(37) in tRNA + 5'-deoxyadenosine + L-methionine + 2 oxidized [2Fe-2S]-[ferredoxin] + S-adenosyl-L-homocysteine</text>
        <dbReference type="Rhea" id="RHEA:43332"/>
        <dbReference type="Rhea" id="RHEA-COMP:10000"/>
        <dbReference type="Rhea" id="RHEA-COMP:10001"/>
        <dbReference type="Rhea" id="RHEA-COMP:10162"/>
        <dbReference type="Rhea" id="RHEA-COMP:10485"/>
        <dbReference type="ChEBI" id="CHEBI:17319"/>
        <dbReference type="ChEBI" id="CHEBI:33737"/>
        <dbReference type="ChEBI" id="CHEBI:33738"/>
        <dbReference type="ChEBI" id="CHEBI:57844"/>
        <dbReference type="ChEBI" id="CHEBI:57856"/>
        <dbReference type="ChEBI" id="CHEBI:59789"/>
        <dbReference type="ChEBI" id="CHEBI:74411"/>
        <dbReference type="ChEBI" id="CHEBI:74497"/>
        <dbReference type="EC" id="2.1.1.192"/>
    </reaction>
</comment>
<comment type="miscellaneous">
    <text evidence="14">Reaction proceeds by a ping-pong mechanism involving intermediate methylation of a conserved cysteine residue.</text>
</comment>
<feature type="binding site" evidence="14">
    <location>
        <begin position="219"/>
        <end position="221"/>
    </location>
    <ligand>
        <name>S-adenosyl-L-methionine</name>
        <dbReference type="ChEBI" id="CHEBI:59789"/>
    </ligand>
</feature>
<evidence type="ECO:0000256" key="5">
    <source>
        <dbReference type="ARBA" id="ARBA00022552"/>
    </source>
</evidence>
<dbReference type="PROSITE" id="PS51918">
    <property type="entry name" value="RADICAL_SAM"/>
    <property type="match status" value="1"/>
</dbReference>
<evidence type="ECO:0000256" key="9">
    <source>
        <dbReference type="ARBA" id="ARBA00022694"/>
    </source>
</evidence>
<evidence type="ECO:0000256" key="1">
    <source>
        <dbReference type="ARBA" id="ARBA00004496"/>
    </source>
</evidence>
<dbReference type="InterPro" id="IPR040072">
    <property type="entry name" value="Methyltransferase_A"/>
</dbReference>
<comment type="catalytic activity">
    <reaction evidence="14">
        <text>adenosine(2503) in 23S rRNA + 2 reduced [2Fe-2S]-[ferredoxin] + 2 S-adenosyl-L-methionine = 2-methyladenosine(2503) in 23S rRNA + 5'-deoxyadenosine + L-methionine + 2 oxidized [2Fe-2S]-[ferredoxin] + S-adenosyl-L-homocysteine</text>
        <dbReference type="Rhea" id="RHEA:42916"/>
        <dbReference type="Rhea" id="RHEA-COMP:10000"/>
        <dbReference type="Rhea" id="RHEA-COMP:10001"/>
        <dbReference type="Rhea" id="RHEA-COMP:10152"/>
        <dbReference type="Rhea" id="RHEA-COMP:10282"/>
        <dbReference type="ChEBI" id="CHEBI:17319"/>
        <dbReference type="ChEBI" id="CHEBI:33737"/>
        <dbReference type="ChEBI" id="CHEBI:33738"/>
        <dbReference type="ChEBI" id="CHEBI:57844"/>
        <dbReference type="ChEBI" id="CHEBI:57856"/>
        <dbReference type="ChEBI" id="CHEBI:59789"/>
        <dbReference type="ChEBI" id="CHEBI:74411"/>
        <dbReference type="ChEBI" id="CHEBI:74497"/>
        <dbReference type="EC" id="2.1.1.192"/>
    </reaction>
</comment>
<dbReference type="GO" id="GO:0070475">
    <property type="term" value="P:rRNA base methylation"/>
    <property type="evidence" value="ECO:0007669"/>
    <property type="project" value="UniProtKB-UniRule"/>
</dbReference>
<dbReference type="GO" id="GO:0005737">
    <property type="term" value="C:cytoplasm"/>
    <property type="evidence" value="ECO:0007669"/>
    <property type="project" value="UniProtKB-SubCell"/>
</dbReference>
<comment type="cofactor">
    <cofactor evidence="14">
        <name>[4Fe-4S] cluster</name>
        <dbReference type="ChEBI" id="CHEBI:49883"/>
    </cofactor>
    <text evidence="14">Binds 1 [4Fe-4S] cluster. The cluster is coordinated with 3 cysteines and an exchangeable S-adenosyl-L-methionine.</text>
</comment>
<dbReference type="AlphaFoldDB" id="A0AA96GGY5"/>
<reference evidence="16 17" key="1">
    <citation type="submission" date="2023-01" db="EMBL/GenBank/DDBJ databases">
        <title>Cultivation and genomic characterization of new, ubiquitous marine nitrite-oxidizing bacteria from the Nitrospirales.</title>
        <authorList>
            <person name="Mueller A.J."/>
            <person name="Daebeler A."/>
            <person name="Herbold C.W."/>
            <person name="Kirkegaard R.H."/>
            <person name="Daims H."/>
        </authorList>
    </citation>
    <scope>NUCLEOTIDE SEQUENCE [LARGE SCALE GENOMIC DNA]</scope>
    <source>
        <strain evidence="16 17">VA</strain>
    </source>
</reference>
<keyword evidence="3 14" id="KW-0004">4Fe-4S</keyword>
<keyword evidence="4 14" id="KW-0963">Cytoplasm</keyword>
<organism evidence="16 17">
    <name type="scientific">Candidatus Nitrospira allomarina</name>
    <dbReference type="NCBI Taxonomy" id="3020900"/>
    <lineage>
        <taxon>Bacteria</taxon>
        <taxon>Pseudomonadati</taxon>
        <taxon>Nitrospirota</taxon>
        <taxon>Nitrospiria</taxon>
        <taxon>Nitrospirales</taxon>
        <taxon>Nitrospiraceae</taxon>
        <taxon>Nitrospira</taxon>
    </lineage>
</organism>
<dbReference type="InterPro" id="IPR027492">
    <property type="entry name" value="RNA_MTrfase_RlmN"/>
</dbReference>
<dbReference type="EC" id="2.1.1.192" evidence="14"/>
<dbReference type="GO" id="GO:0000049">
    <property type="term" value="F:tRNA binding"/>
    <property type="evidence" value="ECO:0007669"/>
    <property type="project" value="UniProtKB-UniRule"/>
</dbReference>
<evidence type="ECO:0000256" key="2">
    <source>
        <dbReference type="ARBA" id="ARBA00007544"/>
    </source>
</evidence>
<feature type="active site" description="Proton acceptor" evidence="14">
    <location>
        <position position="96"/>
    </location>
</feature>
<comment type="function">
    <text evidence="14">Specifically methylates position 2 of adenine 2503 in 23S rRNA and position 2 of adenine 37 in tRNAs.</text>
</comment>
<feature type="binding site" evidence="14">
    <location>
        <position position="116"/>
    </location>
    <ligand>
        <name>[4Fe-4S] cluster</name>
        <dbReference type="ChEBI" id="CHEBI:49883"/>
        <note>4Fe-4S-S-AdoMet</note>
    </ligand>
</feature>
<dbReference type="GO" id="GO:0030488">
    <property type="term" value="P:tRNA methylation"/>
    <property type="evidence" value="ECO:0007669"/>
    <property type="project" value="UniProtKB-UniRule"/>
</dbReference>
<evidence type="ECO:0000256" key="13">
    <source>
        <dbReference type="ARBA" id="ARBA00023157"/>
    </source>
</evidence>
<evidence type="ECO:0000313" key="16">
    <source>
        <dbReference type="EMBL" id="WNM60085.1"/>
    </source>
</evidence>
<gene>
    <name evidence="14 16" type="primary">rlmN</name>
    <name evidence="16" type="ORF">PP769_01810</name>
</gene>
<evidence type="ECO:0000256" key="11">
    <source>
        <dbReference type="ARBA" id="ARBA00023004"/>
    </source>
</evidence>
<feature type="binding site" evidence="14">
    <location>
        <position position="120"/>
    </location>
    <ligand>
        <name>[4Fe-4S] cluster</name>
        <dbReference type="ChEBI" id="CHEBI:49883"/>
        <note>4Fe-4S-S-AdoMet</note>
    </ligand>
</feature>
<feature type="binding site" evidence="14">
    <location>
        <position position="123"/>
    </location>
    <ligand>
        <name>[4Fe-4S] cluster</name>
        <dbReference type="ChEBI" id="CHEBI:49883"/>
        <note>4Fe-4S-S-AdoMet</note>
    </ligand>
</feature>
<dbReference type="InterPro" id="IPR004383">
    <property type="entry name" value="rRNA_lsu_MTrfase_RlmN/Cfr"/>
</dbReference>
<dbReference type="Gene3D" id="1.10.150.530">
    <property type="match status" value="1"/>
</dbReference>
<dbReference type="NCBIfam" id="TIGR00048">
    <property type="entry name" value="rRNA_mod_RlmN"/>
    <property type="match status" value="1"/>
</dbReference>
<dbReference type="InterPro" id="IPR048641">
    <property type="entry name" value="RlmN_N"/>
</dbReference>
<evidence type="ECO:0000256" key="6">
    <source>
        <dbReference type="ARBA" id="ARBA00022603"/>
    </source>
</evidence>
<dbReference type="InterPro" id="IPR007197">
    <property type="entry name" value="rSAM"/>
</dbReference>
<dbReference type="HAMAP" id="MF_01849">
    <property type="entry name" value="RNA_methyltr_RlmN"/>
    <property type="match status" value="1"/>
</dbReference>
<dbReference type="InterPro" id="IPR058240">
    <property type="entry name" value="rSAM_sf"/>
</dbReference>
<evidence type="ECO:0000256" key="4">
    <source>
        <dbReference type="ARBA" id="ARBA00022490"/>
    </source>
</evidence>
<keyword evidence="17" id="KW-1185">Reference proteome</keyword>
<dbReference type="SFLD" id="SFLDF00275">
    <property type="entry name" value="adenosine_C2_methyltransferase"/>
    <property type="match status" value="1"/>
</dbReference>
<keyword evidence="12 14" id="KW-0411">Iron-sulfur</keyword>
<feature type="active site" description="S-methylcysteine intermediate" evidence="14">
    <location>
        <position position="339"/>
    </location>
</feature>
<keyword evidence="11 14" id="KW-0408">Iron</keyword>
<evidence type="ECO:0000256" key="8">
    <source>
        <dbReference type="ARBA" id="ARBA00022691"/>
    </source>
</evidence>
<keyword evidence="13 14" id="KW-1015">Disulfide bond</keyword>
<keyword evidence="5 14" id="KW-0698">rRNA processing</keyword>
<evidence type="ECO:0000313" key="17">
    <source>
        <dbReference type="Proteomes" id="UP001302719"/>
    </source>
</evidence>
<evidence type="ECO:0000256" key="12">
    <source>
        <dbReference type="ARBA" id="ARBA00023014"/>
    </source>
</evidence>
<dbReference type="PIRSF" id="PIRSF006004">
    <property type="entry name" value="CHP00048"/>
    <property type="match status" value="1"/>
</dbReference>
<keyword evidence="7 14" id="KW-0808">Transferase</keyword>
<keyword evidence="9 14" id="KW-0819">tRNA processing</keyword>
<accession>A0AA96GGY5</accession>
<dbReference type="GO" id="GO:0051539">
    <property type="term" value="F:4 iron, 4 sulfur cluster binding"/>
    <property type="evidence" value="ECO:0007669"/>
    <property type="project" value="UniProtKB-UniRule"/>
</dbReference>
<sequence length="367" mass="41251">MTKNTDHLNLLALSANELNAFIQQFGWPQYRANQILRWLYQHHAVDIESMTNLSKADRSRLQEVATIHRMESLPPTIANDGTVKFVWNLEDGLAVETILIPEGRRRTLCLSSQVGCTLDCGFCLTAEMGLKRSLRAHEIVGQVLNVQAYLPEGEHLSSLVFMGMGEPLVNFEPVAEAIQRLTNIEWGLGFSPRRITVSTAGWIPRFPDLRRLGVNLAISLNGTSNEQRSRLMPAVNGRYDLSELLDACREYTQFSERPLTFEYVLLAGVNDSPDDARRLVRILQGIRCKVNLIPFNEFPGNPFRRPSSEVIDVFQNIVRSKGLDVFLRKSRGDDVLGACGQLGRSASEVLNQTTTNKKRSLPLYAQP</sequence>
<dbReference type="Pfam" id="PF04055">
    <property type="entry name" value="Radical_SAM"/>
    <property type="match status" value="1"/>
</dbReference>
<dbReference type="PANTHER" id="PTHR30544">
    <property type="entry name" value="23S RRNA METHYLTRANSFERASE"/>
    <property type="match status" value="1"/>
</dbReference>
<keyword evidence="6 14" id="KW-0489">Methyltransferase</keyword>
<dbReference type="GO" id="GO:0002935">
    <property type="term" value="F:tRNA (adenine(37)-C2)-methyltransferase activity"/>
    <property type="evidence" value="ECO:0007669"/>
    <property type="project" value="UniProtKB-UniRule"/>
</dbReference>
<dbReference type="EMBL" id="CP116967">
    <property type="protein sequence ID" value="WNM60085.1"/>
    <property type="molecule type" value="Genomic_DNA"/>
</dbReference>
<dbReference type="GO" id="GO:0046872">
    <property type="term" value="F:metal ion binding"/>
    <property type="evidence" value="ECO:0007669"/>
    <property type="project" value="UniProtKB-KW"/>
</dbReference>
<dbReference type="Gene3D" id="3.20.20.70">
    <property type="entry name" value="Aldolase class I"/>
    <property type="match status" value="1"/>
</dbReference>
<comment type="subcellular location">
    <subcellularLocation>
        <location evidence="1 14">Cytoplasm</location>
    </subcellularLocation>
</comment>
<dbReference type="RefSeq" id="WP_312647022.1">
    <property type="nucleotide sequence ID" value="NZ_CP116967.1"/>
</dbReference>